<organism evidence="2 3">
    <name type="scientific">Podospora didyma</name>
    <dbReference type="NCBI Taxonomy" id="330526"/>
    <lineage>
        <taxon>Eukaryota</taxon>
        <taxon>Fungi</taxon>
        <taxon>Dikarya</taxon>
        <taxon>Ascomycota</taxon>
        <taxon>Pezizomycotina</taxon>
        <taxon>Sordariomycetes</taxon>
        <taxon>Sordariomycetidae</taxon>
        <taxon>Sordariales</taxon>
        <taxon>Podosporaceae</taxon>
        <taxon>Podospora</taxon>
    </lineage>
</organism>
<gene>
    <name evidence="2" type="ORF">B0H63DRAFT_533819</name>
    <name evidence="1" type="ORF">B0H63DRAFT_542634</name>
</gene>
<sequence>VQIVALEEFLDTPSRVGEHEQIPADIQISKQGDELHVVDHANRSRLQVSFARTLRVPETEAPYPMPPLFGPFPLVSVGQLLYHTTPSLEKGGLLIPMFQREAMAMRFSGTTNKQGLYDWQPSREVSKPEFGVMVLPGSVNAVSGIPASLDRGNDELGVIDVSKFSRLDG</sequence>
<reference evidence="2" key="2">
    <citation type="submission" date="2023-06" db="EMBL/GenBank/DDBJ databases">
        <authorList>
            <consortium name="Lawrence Berkeley National Laboratory"/>
            <person name="Haridas S."/>
            <person name="Hensen N."/>
            <person name="Bonometti L."/>
            <person name="Westerberg I."/>
            <person name="Brannstrom I.O."/>
            <person name="Guillou S."/>
            <person name="Cros-Aarteil S."/>
            <person name="Calhoun S."/>
            <person name="Kuo A."/>
            <person name="Mondo S."/>
            <person name="Pangilinan J."/>
            <person name="Riley R."/>
            <person name="LaButti K."/>
            <person name="Andreopoulos B."/>
            <person name="Lipzen A."/>
            <person name="Chen C."/>
            <person name="Yanf M."/>
            <person name="Daum C."/>
            <person name="Ng V."/>
            <person name="Clum A."/>
            <person name="Steindorff A."/>
            <person name="Ohm R."/>
            <person name="Martin F."/>
            <person name="Silar P."/>
            <person name="Natvig D."/>
            <person name="Lalanne C."/>
            <person name="Gautier V."/>
            <person name="Ament-velasquez S.L."/>
            <person name="Kruys A."/>
            <person name="Hutchinson M.I."/>
            <person name="Powell A.J."/>
            <person name="Barry K."/>
            <person name="Miller A.N."/>
            <person name="Grigoriev I.V."/>
            <person name="Debuchy R."/>
            <person name="Gladieux P."/>
            <person name="Thoren M.H."/>
            <person name="Johannesson H."/>
        </authorList>
    </citation>
    <scope>NUCLEOTIDE SEQUENCE</scope>
    <source>
        <strain evidence="2">CBS 232.78</strain>
    </source>
</reference>
<comment type="caution">
    <text evidence="2">The sequence shown here is derived from an EMBL/GenBank/DDBJ whole genome shotgun (WGS) entry which is preliminary data.</text>
</comment>
<evidence type="ECO:0000313" key="2">
    <source>
        <dbReference type="EMBL" id="KAK3395183.1"/>
    </source>
</evidence>
<reference evidence="2" key="1">
    <citation type="journal article" date="2023" name="Mol. Phylogenet. Evol.">
        <title>Genome-scale phylogeny and comparative genomics of the fungal order Sordariales.</title>
        <authorList>
            <person name="Hensen N."/>
            <person name="Bonometti L."/>
            <person name="Westerberg I."/>
            <person name="Brannstrom I.O."/>
            <person name="Guillou S."/>
            <person name="Cros-Aarteil S."/>
            <person name="Calhoun S."/>
            <person name="Haridas S."/>
            <person name="Kuo A."/>
            <person name="Mondo S."/>
            <person name="Pangilinan J."/>
            <person name="Riley R."/>
            <person name="LaButti K."/>
            <person name="Andreopoulos B."/>
            <person name="Lipzen A."/>
            <person name="Chen C."/>
            <person name="Yan M."/>
            <person name="Daum C."/>
            <person name="Ng V."/>
            <person name="Clum A."/>
            <person name="Steindorff A."/>
            <person name="Ohm R.A."/>
            <person name="Martin F."/>
            <person name="Silar P."/>
            <person name="Natvig D.O."/>
            <person name="Lalanne C."/>
            <person name="Gautier V."/>
            <person name="Ament-Velasquez S.L."/>
            <person name="Kruys A."/>
            <person name="Hutchinson M.I."/>
            <person name="Powell A.J."/>
            <person name="Barry K."/>
            <person name="Miller A.N."/>
            <person name="Grigoriev I.V."/>
            <person name="Debuchy R."/>
            <person name="Gladieux P."/>
            <person name="Hiltunen Thoren M."/>
            <person name="Johannesson H."/>
        </authorList>
    </citation>
    <scope>NUCLEOTIDE SEQUENCE</scope>
    <source>
        <strain evidence="2">CBS 232.78</strain>
    </source>
</reference>
<dbReference type="EMBL" id="JAULSW010000030">
    <property type="protein sequence ID" value="KAK3365379.1"/>
    <property type="molecule type" value="Genomic_DNA"/>
</dbReference>
<accession>A0AAE0U8R5</accession>
<dbReference type="Proteomes" id="UP001285441">
    <property type="component" value="Unassembled WGS sequence"/>
</dbReference>
<protein>
    <submittedName>
        <fullName evidence="2">Uncharacterized protein</fullName>
    </submittedName>
</protein>
<dbReference type="AlphaFoldDB" id="A0AAE0U8R5"/>
<name>A0AAE0U8R5_9PEZI</name>
<dbReference type="EMBL" id="JAULSW010000001">
    <property type="protein sequence ID" value="KAK3395183.1"/>
    <property type="molecule type" value="Genomic_DNA"/>
</dbReference>
<keyword evidence="3" id="KW-1185">Reference proteome</keyword>
<feature type="non-terminal residue" evidence="2">
    <location>
        <position position="1"/>
    </location>
</feature>
<proteinExistence type="predicted"/>
<evidence type="ECO:0000313" key="1">
    <source>
        <dbReference type="EMBL" id="KAK3365379.1"/>
    </source>
</evidence>
<evidence type="ECO:0000313" key="3">
    <source>
        <dbReference type="Proteomes" id="UP001285441"/>
    </source>
</evidence>